<reference evidence="6 7" key="1">
    <citation type="submission" date="2021-03" db="EMBL/GenBank/DDBJ databases">
        <title>Geobacter metallireducens gen. nov. sp. nov., a microorganism capable of coupling the complete oxidation of organic compounds to the reduction of iron and other metals.</title>
        <authorList>
            <person name="Li Y."/>
        </authorList>
    </citation>
    <scope>NUCLEOTIDE SEQUENCE [LARGE SCALE GENOMIC DNA]</scope>
    <source>
        <strain evidence="6 7">Jerry-YX</strain>
    </source>
</reference>
<dbReference type="PANTHER" id="PTHR42872:SF3">
    <property type="entry name" value="PROTEIN-GLUTAMATE METHYLESTERASE_PROTEIN-GLUTAMINE GLUTAMINASE 1"/>
    <property type="match status" value="1"/>
</dbReference>
<evidence type="ECO:0000256" key="1">
    <source>
        <dbReference type="ARBA" id="ARBA00022801"/>
    </source>
</evidence>
<dbReference type="EC" id="3.1.1.61" evidence="2"/>
<dbReference type="PANTHER" id="PTHR42872">
    <property type="entry name" value="PROTEIN-GLUTAMATE METHYLESTERASE/PROTEIN-GLUTAMINE GLUTAMINASE"/>
    <property type="match status" value="1"/>
</dbReference>
<keyword evidence="7" id="KW-1185">Reference proteome</keyword>
<name>A0ABX7Q7C0_9BACT</name>
<accession>A0ABX7Q7C0</accession>
<evidence type="ECO:0000256" key="2">
    <source>
        <dbReference type="ARBA" id="ARBA00039140"/>
    </source>
</evidence>
<dbReference type="InterPro" id="IPR035909">
    <property type="entry name" value="CheB_C"/>
</dbReference>
<dbReference type="SUPFAM" id="SSF52738">
    <property type="entry name" value="Methylesterase CheB, C-terminal domain"/>
    <property type="match status" value="1"/>
</dbReference>
<evidence type="ECO:0000313" key="6">
    <source>
        <dbReference type="EMBL" id="QSV47001.1"/>
    </source>
</evidence>
<feature type="active site" evidence="4">
    <location>
        <position position="38"/>
    </location>
</feature>
<evidence type="ECO:0000313" key="7">
    <source>
        <dbReference type="Proteomes" id="UP000663651"/>
    </source>
</evidence>
<dbReference type="Gene3D" id="3.40.50.180">
    <property type="entry name" value="Methylesterase CheB, C-terminal domain"/>
    <property type="match status" value="1"/>
</dbReference>
<keyword evidence="4" id="KW-0145">Chemotaxis</keyword>
<feature type="active site" evidence="4">
    <location>
        <position position="12"/>
    </location>
</feature>
<feature type="domain" description="CheB-type methylesterase" evidence="5">
    <location>
        <begin position="1"/>
        <end position="189"/>
    </location>
</feature>
<keyword evidence="1 4" id="KW-0378">Hydrolase</keyword>
<evidence type="ECO:0000256" key="3">
    <source>
        <dbReference type="ARBA" id="ARBA00048267"/>
    </source>
</evidence>
<dbReference type="PROSITE" id="PS50122">
    <property type="entry name" value="CHEB"/>
    <property type="match status" value="1"/>
</dbReference>
<gene>
    <name evidence="6" type="ORF">JZM60_06980</name>
</gene>
<sequence length="191" mass="20383">MFNNRIVMIAVSTGGPITLKKLFADMPPLNAAVVIILHIQPGMDRLVAKGLAAVASMPVSVAEHGEFLERGRIYLAPGGCHLTLEGNRRIMLHEGPRVNFVQPAADVAMKSLGRPFMGKIVGVVLTGMGNDGAAGIYHIKEIGGTTIAQDRKTSAIYSMPNSALQTGAVDFVFSPDKICWKIVELMNEGAN</sequence>
<dbReference type="Proteomes" id="UP000663651">
    <property type="component" value="Chromosome"/>
</dbReference>
<comment type="catalytic activity">
    <reaction evidence="3">
        <text>[protein]-L-glutamate 5-O-methyl ester + H2O = L-glutamyl-[protein] + methanol + H(+)</text>
        <dbReference type="Rhea" id="RHEA:23236"/>
        <dbReference type="Rhea" id="RHEA-COMP:10208"/>
        <dbReference type="Rhea" id="RHEA-COMP:10311"/>
        <dbReference type="ChEBI" id="CHEBI:15377"/>
        <dbReference type="ChEBI" id="CHEBI:15378"/>
        <dbReference type="ChEBI" id="CHEBI:17790"/>
        <dbReference type="ChEBI" id="CHEBI:29973"/>
        <dbReference type="ChEBI" id="CHEBI:82795"/>
        <dbReference type="EC" id="3.1.1.61"/>
    </reaction>
</comment>
<proteinExistence type="predicted"/>
<organism evidence="6 7">
    <name type="scientific">Geobacter benzoatilyticus</name>
    <dbReference type="NCBI Taxonomy" id="2815309"/>
    <lineage>
        <taxon>Bacteria</taxon>
        <taxon>Pseudomonadati</taxon>
        <taxon>Thermodesulfobacteriota</taxon>
        <taxon>Desulfuromonadia</taxon>
        <taxon>Geobacterales</taxon>
        <taxon>Geobacteraceae</taxon>
        <taxon>Geobacter</taxon>
    </lineage>
</organism>
<feature type="active site" evidence="4">
    <location>
        <position position="131"/>
    </location>
</feature>
<dbReference type="EMBL" id="CP071382">
    <property type="protein sequence ID" value="QSV47001.1"/>
    <property type="molecule type" value="Genomic_DNA"/>
</dbReference>
<evidence type="ECO:0000256" key="4">
    <source>
        <dbReference type="PROSITE-ProRule" id="PRU00050"/>
    </source>
</evidence>
<protein>
    <recommendedName>
        <fullName evidence="2">protein-glutamate methylesterase</fullName>
        <ecNumber evidence="2">3.1.1.61</ecNumber>
    </recommendedName>
</protein>
<dbReference type="CDD" id="cd16432">
    <property type="entry name" value="CheB_Rec"/>
    <property type="match status" value="1"/>
</dbReference>
<dbReference type="InterPro" id="IPR000673">
    <property type="entry name" value="Sig_transdc_resp-reg_Me-estase"/>
</dbReference>
<evidence type="ECO:0000259" key="5">
    <source>
        <dbReference type="PROSITE" id="PS50122"/>
    </source>
</evidence>
<dbReference type="Pfam" id="PF01339">
    <property type="entry name" value="CheB_methylest"/>
    <property type="match status" value="1"/>
</dbReference>